<dbReference type="AlphaFoldDB" id="A0A6J6P4Y7"/>
<dbReference type="PANTHER" id="PTHR21087:SF16">
    <property type="entry name" value="SHIKIMATE KINASE 1, CHLOROPLASTIC"/>
    <property type="match status" value="1"/>
</dbReference>
<evidence type="ECO:0000256" key="4">
    <source>
        <dbReference type="ARBA" id="ARBA00022777"/>
    </source>
</evidence>
<evidence type="ECO:0000256" key="2">
    <source>
        <dbReference type="ARBA" id="ARBA00022679"/>
    </source>
</evidence>
<keyword evidence="2" id="KW-0808">Transferase</keyword>
<dbReference type="Gene3D" id="3.40.50.300">
    <property type="entry name" value="P-loop containing nucleotide triphosphate hydrolases"/>
    <property type="match status" value="1"/>
</dbReference>
<evidence type="ECO:0000313" key="8">
    <source>
        <dbReference type="EMBL" id="CAB4655843.1"/>
    </source>
</evidence>
<keyword evidence="5" id="KW-0067">ATP-binding</keyword>
<evidence type="ECO:0000313" key="9">
    <source>
        <dbReference type="EMBL" id="CAB4693796.1"/>
    </source>
</evidence>
<dbReference type="GO" id="GO:0004765">
    <property type="term" value="F:shikimate kinase activity"/>
    <property type="evidence" value="ECO:0007669"/>
    <property type="project" value="TreeGrafter"/>
</dbReference>
<dbReference type="EMBL" id="CAEZUA010000067">
    <property type="protein sequence ID" value="CAB4593237.1"/>
    <property type="molecule type" value="Genomic_DNA"/>
</dbReference>
<keyword evidence="6" id="KW-0057">Aromatic amino acid biosynthesis</keyword>
<evidence type="ECO:0000313" key="7">
    <source>
        <dbReference type="EMBL" id="CAB4593237.1"/>
    </source>
</evidence>
<proteinExistence type="inferred from homology"/>
<dbReference type="EMBL" id="CAFAAR010000001">
    <property type="protein sequence ID" value="CAB4793791.1"/>
    <property type="molecule type" value="Genomic_DNA"/>
</dbReference>
<dbReference type="EMBL" id="CAEZZZ010000002">
    <property type="protein sequence ID" value="CAB4770256.1"/>
    <property type="molecule type" value="Genomic_DNA"/>
</dbReference>
<evidence type="ECO:0000313" key="10">
    <source>
        <dbReference type="EMBL" id="CAB4770256.1"/>
    </source>
</evidence>
<dbReference type="EMBL" id="CAFBPG010000013">
    <property type="protein sequence ID" value="CAB5004851.1"/>
    <property type="molecule type" value="Genomic_DNA"/>
</dbReference>
<dbReference type="PRINTS" id="PR01100">
    <property type="entry name" value="SHIKIMTKNASE"/>
</dbReference>
<dbReference type="InterPro" id="IPR031322">
    <property type="entry name" value="Shikimate/glucono_kinase"/>
</dbReference>
<sequence>MPASIVLIGPPGAGKTSVGKALAKATTSQFIDTDALIEKDQGKSISEIFVDQGEVFFREVEERVCLDTLANVNGIISLGGGAPLSPKVQNILKESGLHVIFLDVSLAVAAPRIGFNRDRPLLLNNPRQQWQLLMDKRRPIYEDVATDIVEVGQLSVSALCEAILAKVSV</sequence>
<dbReference type="Pfam" id="PF01202">
    <property type="entry name" value="SKI"/>
    <property type="match status" value="1"/>
</dbReference>
<dbReference type="CDD" id="cd00464">
    <property type="entry name" value="SK"/>
    <property type="match status" value="1"/>
</dbReference>
<evidence type="ECO:0000256" key="3">
    <source>
        <dbReference type="ARBA" id="ARBA00022741"/>
    </source>
</evidence>
<evidence type="ECO:0000313" key="13">
    <source>
        <dbReference type="EMBL" id="CAB4969805.1"/>
    </source>
</evidence>
<dbReference type="InterPro" id="IPR027417">
    <property type="entry name" value="P-loop_NTPase"/>
</dbReference>
<reference evidence="9" key="1">
    <citation type="submission" date="2020-05" db="EMBL/GenBank/DDBJ databases">
        <authorList>
            <person name="Chiriac C."/>
            <person name="Salcher M."/>
            <person name="Ghai R."/>
            <person name="Kavagutti S V."/>
        </authorList>
    </citation>
    <scope>NUCLEOTIDE SEQUENCE</scope>
</reference>
<gene>
    <name evidence="7" type="ORF">UFOPK1773_00951</name>
    <name evidence="8" type="ORF">UFOPK2288_00102</name>
    <name evidence="9" type="ORF">UFOPK2589_00433</name>
    <name evidence="10" type="ORF">UFOPK2931_00105</name>
    <name evidence="11" type="ORF">UFOPK3056_00034</name>
    <name evidence="12" type="ORF">UFOPK3558_00111</name>
    <name evidence="13" type="ORF">UFOPK3916_00299</name>
    <name evidence="14" type="ORF">UFOPK4074_00293</name>
</gene>
<dbReference type="HAMAP" id="MF_00109">
    <property type="entry name" value="Shikimate_kinase"/>
    <property type="match status" value="1"/>
</dbReference>
<accession>A0A6J6P4Y7</accession>
<organism evidence="9">
    <name type="scientific">freshwater metagenome</name>
    <dbReference type="NCBI Taxonomy" id="449393"/>
    <lineage>
        <taxon>unclassified sequences</taxon>
        <taxon>metagenomes</taxon>
        <taxon>ecological metagenomes</taxon>
    </lineage>
</organism>
<evidence type="ECO:0000313" key="11">
    <source>
        <dbReference type="EMBL" id="CAB4793791.1"/>
    </source>
</evidence>
<dbReference type="PANTHER" id="PTHR21087">
    <property type="entry name" value="SHIKIMATE KINASE"/>
    <property type="match status" value="1"/>
</dbReference>
<dbReference type="InterPro" id="IPR000623">
    <property type="entry name" value="Shikimate_kinase/TSH1"/>
</dbReference>
<keyword evidence="1" id="KW-0028">Amino-acid biosynthesis</keyword>
<dbReference type="GO" id="GO:0008652">
    <property type="term" value="P:amino acid biosynthetic process"/>
    <property type="evidence" value="ECO:0007669"/>
    <property type="project" value="UniProtKB-KW"/>
</dbReference>
<dbReference type="GO" id="GO:0009073">
    <property type="term" value="P:aromatic amino acid family biosynthetic process"/>
    <property type="evidence" value="ECO:0007669"/>
    <property type="project" value="UniProtKB-KW"/>
</dbReference>
<dbReference type="EMBL" id="CAFBOE010000012">
    <property type="protein sequence ID" value="CAB4969805.1"/>
    <property type="molecule type" value="Genomic_DNA"/>
</dbReference>
<dbReference type="SUPFAM" id="SSF52540">
    <property type="entry name" value="P-loop containing nucleoside triphosphate hydrolases"/>
    <property type="match status" value="1"/>
</dbReference>
<evidence type="ECO:0000313" key="14">
    <source>
        <dbReference type="EMBL" id="CAB5004851.1"/>
    </source>
</evidence>
<name>A0A6J6P4Y7_9ZZZZ</name>
<dbReference type="EMBL" id="CAEZXT010000017">
    <property type="protein sequence ID" value="CAB4693796.1"/>
    <property type="molecule type" value="Genomic_DNA"/>
</dbReference>
<protein>
    <submittedName>
        <fullName evidence="9">Unannotated protein</fullName>
    </submittedName>
</protein>
<evidence type="ECO:0000256" key="5">
    <source>
        <dbReference type="ARBA" id="ARBA00022840"/>
    </source>
</evidence>
<evidence type="ECO:0000256" key="6">
    <source>
        <dbReference type="ARBA" id="ARBA00023141"/>
    </source>
</evidence>
<evidence type="ECO:0000313" key="12">
    <source>
        <dbReference type="EMBL" id="CAB4891436.1"/>
    </source>
</evidence>
<dbReference type="GO" id="GO:0005829">
    <property type="term" value="C:cytosol"/>
    <property type="evidence" value="ECO:0007669"/>
    <property type="project" value="TreeGrafter"/>
</dbReference>
<keyword evidence="3" id="KW-0547">Nucleotide-binding</keyword>
<dbReference type="GO" id="GO:0005524">
    <property type="term" value="F:ATP binding"/>
    <property type="evidence" value="ECO:0007669"/>
    <property type="project" value="UniProtKB-KW"/>
</dbReference>
<keyword evidence="4" id="KW-0418">Kinase</keyword>
<dbReference type="EMBL" id="CAFBMI010000004">
    <property type="protein sequence ID" value="CAB4891436.1"/>
    <property type="molecule type" value="Genomic_DNA"/>
</dbReference>
<dbReference type="EMBL" id="CAEZWS010000003">
    <property type="protein sequence ID" value="CAB4655843.1"/>
    <property type="molecule type" value="Genomic_DNA"/>
</dbReference>
<evidence type="ECO:0000256" key="1">
    <source>
        <dbReference type="ARBA" id="ARBA00022605"/>
    </source>
</evidence>